<dbReference type="InterPro" id="IPR029056">
    <property type="entry name" value="Ribokinase-like"/>
</dbReference>
<feature type="domain" description="Carbohydrate kinase PfkB" evidence="6">
    <location>
        <begin position="3"/>
        <end position="303"/>
    </location>
</feature>
<reference evidence="8 9" key="3">
    <citation type="journal article" date="2019" name="Int. J. Syst. Evol. Microbiol.">
        <title>Anaerobacillus isosaccharinicus sp. nov., an alkaliphilic bacterium which degrades isosaccharinic acid.</title>
        <authorList>
            <person name="Bassil N.M."/>
            <person name="Lloyd J.R."/>
        </authorList>
    </citation>
    <scope>NUCLEOTIDE SEQUENCE [LARGE SCALE GENOMIC DNA]</scope>
    <source>
        <strain evidence="8 9">NB2006</strain>
    </source>
</reference>
<reference evidence="8" key="4">
    <citation type="submission" date="2020-10" db="EMBL/GenBank/DDBJ databases">
        <authorList>
            <person name="Bassil N.M."/>
            <person name="Lloyd J.R."/>
        </authorList>
    </citation>
    <scope>NUCLEOTIDE SEQUENCE</scope>
    <source>
        <strain evidence="8">NB2006</strain>
    </source>
</reference>
<keyword evidence="4 7" id="KW-0418">Kinase</keyword>
<dbReference type="OrthoDB" id="9813569at2"/>
<dbReference type="InterPro" id="IPR050306">
    <property type="entry name" value="PfkB_Carbo_kinase"/>
</dbReference>
<proteinExistence type="inferred from homology"/>
<dbReference type="EMBL" id="CP063356">
    <property type="protein sequence ID" value="QOY33790.1"/>
    <property type="molecule type" value="Genomic_DNA"/>
</dbReference>
<dbReference type="EMBL" id="LQXD01000211">
    <property type="protein sequence ID" value="OIJ03487.1"/>
    <property type="molecule type" value="Genomic_DNA"/>
</dbReference>
<evidence type="ECO:0000256" key="2">
    <source>
        <dbReference type="ARBA" id="ARBA00022679"/>
    </source>
</evidence>
<keyword evidence="3" id="KW-0547">Nucleotide-binding</keyword>
<sequence>MKKKIITIGEAMGLFVADQIGNLEDVDKFTRYIAGAEFNVCVGLARLNHDAYYVTMVGHDPIGKFIKKFIEKENIKSDFVYENDKSFTGLMMKERTLTGDPYVASFRKGSAASKLSLEYFTNFQLNSFDLVHLSGIFLALSPETKAVSHFFADEAKKNGKIITFDPNLRFNLWESQEEMKNTINELAFKCDIIMPGIAEGKILTGSDQPEEIANFYLSNHAKLVVIKLGEKGAYVKGIDQPGMFVRGFKVDEVIDTVGAGDGFAVGVISGLVEGLSIEEAVTRGNAIGAIQLLSPSDNEGLPTKEQIDQFILSERV</sequence>
<dbReference type="GO" id="GO:0016301">
    <property type="term" value="F:kinase activity"/>
    <property type="evidence" value="ECO:0007669"/>
    <property type="project" value="UniProtKB-KW"/>
</dbReference>
<evidence type="ECO:0000256" key="3">
    <source>
        <dbReference type="ARBA" id="ARBA00022741"/>
    </source>
</evidence>
<protein>
    <submittedName>
        <fullName evidence="7">2-dehydro-3-deoxygluconokinase</fullName>
    </submittedName>
    <submittedName>
        <fullName evidence="8">Sugar kinase</fullName>
    </submittedName>
</protein>
<evidence type="ECO:0000256" key="5">
    <source>
        <dbReference type="ARBA" id="ARBA00022840"/>
    </source>
</evidence>
<reference evidence="7 9" key="1">
    <citation type="submission" date="2016-10" db="EMBL/GenBank/DDBJ databases">
        <title>Draft genome sequences of four alkaliphilic bacteria belonging to the Anaerobacillus genus.</title>
        <authorList>
            <person name="Bassil N.M."/>
            <person name="Lloyd J.R."/>
        </authorList>
    </citation>
    <scope>NUCLEOTIDE SEQUENCE [LARGE SCALE GENOMIC DNA]</scope>
    <source>
        <strain evidence="7 9">NB2006</strain>
    </source>
</reference>
<dbReference type="Pfam" id="PF00294">
    <property type="entry name" value="PfkB"/>
    <property type="match status" value="1"/>
</dbReference>
<name>A0A1S2KV60_9BACI</name>
<dbReference type="InterPro" id="IPR002173">
    <property type="entry name" value="Carboh/pur_kinase_PfkB_CS"/>
</dbReference>
<dbReference type="InterPro" id="IPR011611">
    <property type="entry name" value="PfkB_dom"/>
</dbReference>
<dbReference type="AlphaFoldDB" id="A0A1S2KV60"/>
<dbReference type="PANTHER" id="PTHR43085">
    <property type="entry name" value="HEXOKINASE FAMILY MEMBER"/>
    <property type="match status" value="1"/>
</dbReference>
<reference evidence="8 9" key="2">
    <citation type="journal article" date="2017" name="Genome Announc.">
        <title>Draft Genome Sequences of Four Alkaliphilic Bacteria Belonging to the Anaerobacillus Genus.</title>
        <authorList>
            <person name="Bassil N.M."/>
            <person name="Lloyd J.R."/>
        </authorList>
    </citation>
    <scope>NUCLEOTIDE SEQUENCE [LARGE SCALE GENOMIC DNA]</scope>
    <source>
        <strain evidence="8 9">NB2006</strain>
    </source>
</reference>
<dbReference type="KEGG" id="aia:AWH56_013585"/>
<dbReference type="Proteomes" id="UP000180175">
    <property type="component" value="Chromosome"/>
</dbReference>
<dbReference type="CDD" id="cd01166">
    <property type="entry name" value="KdgK"/>
    <property type="match status" value="1"/>
</dbReference>
<dbReference type="PANTHER" id="PTHR43085:SF1">
    <property type="entry name" value="PSEUDOURIDINE KINASE-RELATED"/>
    <property type="match status" value="1"/>
</dbReference>
<dbReference type="Gene3D" id="3.40.1190.20">
    <property type="match status" value="1"/>
</dbReference>
<dbReference type="RefSeq" id="WP_071319552.1">
    <property type="nucleotide sequence ID" value="NZ_CP063356.2"/>
</dbReference>
<dbReference type="GO" id="GO:0005524">
    <property type="term" value="F:ATP binding"/>
    <property type="evidence" value="ECO:0007669"/>
    <property type="project" value="UniProtKB-KW"/>
</dbReference>
<evidence type="ECO:0000313" key="7">
    <source>
        <dbReference type="EMBL" id="OIJ03487.1"/>
    </source>
</evidence>
<dbReference type="SUPFAM" id="SSF53613">
    <property type="entry name" value="Ribokinase-like"/>
    <property type="match status" value="1"/>
</dbReference>
<gene>
    <name evidence="8" type="ORF">AWH56_013585</name>
    <name evidence="7" type="ORF">AWH56_24585</name>
</gene>
<dbReference type="PROSITE" id="PS00584">
    <property type="entry name" value="PFKB_KINASES_2"/>
    <property type="match status" value="1"/>
</dbReference>
<keyword evidence="5" id="KW-0067">ATP-binding</keyword>
<comment type="similarity">
    <text evidence="1">Belongs to the carbohydrate kinase PfkB family.</text>
</comment>
<evidence type="ECO:0000256" key="4">
    <source>
        <dbReference type="ARBA" id="ARBA00022777"/>
    </source>
</evidence>
<evidence type="ECO:0000313" key="9">
    <source>
        <dbReference type="Proteomes" id="UP000180175"/>
    </source>
</evidence>
<organism evidence="7 9">
    <name type="scientific">Anaerobacillus isosaccharinicus</name>
    <dbReference type="NCBI Taxonomy" id="1532552"/>
    <lineage>
        <taxon>Bacteria</taxon>
        <taxon>Bacillati</taxon>
        <taxon>Bacillota</taxon>
        <taxon>Bacilli</taxon>
        <taxon>Bacillales</taxon>
        <taxon>Bacillaceae</taxon>
        <taxon>Anaerobacillus</taxon>
    </lineage>
</organism>
<evidence type="ECO:0000313" key="8">
    <source>
        <dbReference type="EMBL" id="QOY33790.1"/>
    </source>
</evidence>
<accession>A0A1S2KV60</accession>
<keyword evidence="2" id="KW-0808">Transferase</keyword>
<evidence type="ECO:0000256" key="1">
    <source>
        <dbReference type="ARBA" id="ARBA00010688"/>
    </source>
</evidence>
<keyword evidence="9" id="KW-1185">Reference proteome</keyword>
<evidence type="ECO:0000259" key="6">
    <source>
        <dbReference type="Pfam" id="PF00294"/>
    </source>
</evidence>